<evidence type="ECO:0000313" key="3">
    <source>
        <dbReference type="Proteomes" id="UP000576209"/>
    </source>
</evidence>
<accession>A0A840E3B7</accession>
<dbReference type="Pfam" id="PF04965">
    <property type="entry name" value="GPW_gp25"/>
    <property type="match status" value="1"/>
</dbReference>
<dbReference type="RefSeq" id="WP_183495932.1">
    <property type="nucleotide sequence ID" value="NZ_JACIFF010000005.1"/>
</dbReference>
<comment type="caution">
    <text evidence="2">The sequence shown here is derived from an EMBL/GenBank/DDBJ whole genome shotgun (WGS) entry which is preliminary data.</text>
</comment>
<sequence>MNQEKDFLGTGWSFPPAFERRGGVALVSGRQDIEQSLAILLSTTLGERVLQPRYGCNLAEYQFEAMDAAFVGLLRDLVSTAILYHEARIDVERVEVTDDSAEIALSGKVIITVTYRIRATNSRFNFVYDFYRTEGVTP</sequence>
<dbReference type="Proteomes" id="UP000576209">
    <property type="component" value="Unassembled WGS sequence"/>
</dbReference>
<evidence type="ECO:0000259" key="1">
    <source>
        <dbReference type="Pfam" id="PF04965"/>
    </source>
</evidence>
<dbReference type="SUPFAM" id="SSF160719">
    <property type="entry name" value="gpW/gp25-like"/>
    <property type="match status" value="1"/>
</dbReference>
<feature type="domain" description="IraD/Gp25-like" evidence="1">
    <location>
        <begin position="28"/>
        <end position="121"/>
    </location>
</feature>
<protein>
    <recommendedName>
        <fullName evidence="1">IraD/Gp25-like domain-containing protein</fullName>
    </recommendedName>
</protein>
<organism evidence="2 3">
    <name type="scientific">Neolewinella aquimaris</name>
    <dbReference type="NCBI Taxonomy" id="1835722"/>
    <lineage>
        <taxon>Bacteria</taxon>
        <taxon>Pseudomonadati</taxon>
        <taxon>Bacteroidota</taxon>
        <taxon>Saprospiria</taxon>
        <taxon>Saprospirales</taxon>
        <taxon>Lewinellaceae</taxon>
        <taxon>Neolewinella</taxon>
    </lineage>
</organism>
<dbReference type="Gene3D" id="3.10.450.40">
    <property type="match status" value="1"/>
</dbReference>
<gene>
    <name evidence="2" type="ORF">GGR28_002326</name>
</gene>
<proteinExistence type="predicted"/>
<dbReference type="InterPro" id="IPR007048">
    <property type="entry name" value="IraD/Gp25-like"/>
</dbReference>
<dbReference type="EMBL" id="JACIFF010000005">
    <property type="protein sequence ID" value="MBB4079701.1"/>
    <property type="molecule type" value="Genomic_DNA"/>
</dbReference>
<dbReference type="AlphaFoldDB" id="A0A840E3B7"/>
<keyword evidence="3" id="KW-1185">Reference proteome</keyword>
<evidence type="ECO:0000313" key="2">
    <source>
        <dbReference type="EMBL" id="MBB4079701.1"/>
    </source>
</evidence>
<name>A0A840E3B7_9BACT</name>
<reference evidence="2 3" key="1">
    <citation type="submission" date="2020-08" db="EMBL/GenBank/DDBJ databases">
        <title>Genomic Encyclopedia of Type Strains, Phase IV (KMG-IV): sequencing the most valuable type-strain genomes for metagenomic binning, comparative biology and taxonomic classification.</title>
        <authorList>
            <person name="Goeker M."/>
        </authorList>
    </citation>
    <scope>NUCLEOTIDE SEQUENCE [LARGE SCALE GENOMIC DNA]</scope>
    <source>
        <strain evidence="2 3">DSM 105137</strain>
    </source>
</reference>